<comment type="caution">
    <text evidence="2">The sequence shown here is derived from an EMBL/GenBank/DDBJ whole genome shotgun (WGS) entry which is preliminary data.</text>
</comment>
<sequence>MASRVAAMALAGARPTAHAPGSAANTRSPEWRTQPILNRRGLIARASHRPSCAAEVGAPALDFSDSFQASSALSVLLVWRHGCRRGLSSGIATRSASHPPLRCRSLVN</sequence>
<name>A0A8T0VRZ6_PANVG</name>
<evidence type="ECO:0000256" key="1">
    <source>
        <dbReference type="SAM" id="MobiDB-lite"/>
    </source>
</evidence>
<accession>A0A8T0VRZ6</accession>
<evidence type="ECO:0000313" key="3">
    <source>
        <dbReference type="Proteomes" id="UP000823388"/>
    </source>
</evidence>
<dbReference type="AlphaFoldDB" id="A0A8T0VRZ6"/>
<protein>
    <submittedName>
        <fullName evidence="2">Uncharacterized protein</fullName>
    </submittedName>
</protein>
<feature type="region of interest" description="Disordered" evidence="1">
    <location>
        <begin position="1"/>
        <end position="35"/>
    </location>
</feature>
<reference evidence="2" key="1">
    <citation type="submission" date="2020-05" db="EMBL/GenBank/DDBJ databases">
        <title>WGS assembly of Panicum virgatum.</title>
        <authorList>
            <person name="Lovell J.T."/>
            <person name="Jenkins J."/>
            <person name="Shu S."/>
            <person name="Juenger T.E."/>
            <person name="Schmutz J."/>
        </authorList>
    </citation>
    <scope>NUCLEOTIDE SEQUENCE</scope>
    <source>
        <strain evidence="2">AP13</strain>
    </source>
</reference>
<keyword evidence="3" id="KW-1185">Reference proteome</keyword>
<dbReference type="EMBL" id="CM029040">
    <property type="protein sequence ID" value="KAG2637758.1"/>
    <property type="molecule type" value="Genomic_DNA"/>
</dbReference>
<evidence type="ECO:0000313" key="2">
    <source>
        <dbReference type="EMBL" id="KAG2637758.1"/>
    </source>
</evidence>
<proteinExistence type="predicted"/>
<dbReference type="Proteomes" id="UP000823388">
    <property type="component" value="Chromosome 2N"/>
</dbReference>
<gene>
    <name evidence="2" type="ORF">PVAP13_2NG536103</name>
</gene>
<organism evidence="2 3">
    <name type="scientific">Panicum virgatum</name>
    <name type="common">Blackwell switchgrass</name>
    <dbReference type="NCBI Taxonomy" id="38727"/>
    <lineage>
        <taxon>Eukaryota</taxon>
        <taxon>Viridiplantae</taxon>
        <taxon>Streptophyta</taxon>
        <taxon>Embryophyta</taxon>
        <taxon>Tracheophyta</taxon>
        <taxon>Spermatophyta</taxon>
        <taxon>Magnoliopsida</taxon>
        <taxon>Liliopsida</taxon>
        <taxon>Poales</taxon>
        <taxon>Poaceae</taxon>
        <taxon>PACMAD clade</taxon>
        <taxon>Panicoideae</taxon>
        <taxon>Panicodae</taxon>
        <taxon>Paniceae</taxon>
        <taxon>Panicinae</taxon>
        <taxon>Panicum</taxon>
        <taxon>Panicum sect. Hiantes</taxon>
    </lineage>
</organism>